<evidence type="ECO:0000313" key="16">
    <source>
        <dbReference type="EMBL" id="TQF04894.1"/>
    </source>
</evidence>
<dbReference type="UniPathway" id="UPA00164"/>
<keyword evidence="11" id="KW-0320">Glycogen biosynthesis</keyword>
<evidence type="ECO:0000256" key="5">
    <source>
        <dbReference type="ARBA" id="ARBA00013882"/>
    </source>
</evidence>
<evidence type="ECO:0000256" key="14">
    <source>
        <dbReference type="ARBA" id="ARBA00049067"/>
    </source>
</evidence>
<comment type="catalytic activity">
    <reaction evidence="14">
        <text>D-maltose + ATP = alpha-maltose 1-phosphate + ADP + H(+)</text>
        <dbReference type="Rhea" id="RHEA:31915"/>
        <dbReference type="ChEBI" id="CHEBI:15378"/>
        <dbReference type="ChEBI" id="CHEBI:17306"/>
        <dbReference type="ChEBI" id="CHEBI:30616"/>
        <dbReference type="ChEBI" id="CHEBI:63576"/>
        <dbReference type="ChEBI" id="CHEBI:456216"/>
        <dbReference type="EC" id="2.7.1.175"/>
    </reaction>
</comment>
<evidence type="ECO:0000256" key="1">
    <source>
        <dbReference type="ARBA" id="ARBA00004964"/>
    </source>
</evidence>
<accession>A0A540W947</accession>
<evidence type="ECO:0000256" key="7">
    <source>
        <dbReference type="ARBA" id="ARBA00022679"/>
    </source>
</evidence>
<sequence>MPATLCATCLNAQHGDDLQADGLLRPLLPALLPWLVTRRWFTHEQGHLEELRPVSASVLDGEQGGDRTPVLLHSLLDARHGADVSHHYQLLVGLRPEPPEGLGRAVIGRAQGGRWDGWTLYEATEDHELMERLLERTSGPGGEGGLRMSLTGAPTVPTGLSARALAVEQSNSTVVFGDQLLFKLFRQPEPGPHPETDALRGLTQVHCRRIPGLAGWLHTDGGEPVVLGILEEFLPARGDGWQLAVEQAAESINCSLRSVPVLDCFTEDSRALGAAVAEVHASLAQAFGQITLTPEDVAAQVDQLRRELRAALQVVPQLEPYAGRLGGLYEDWGRLAGRGLQYTAQRIHGDLHLGQVLSTEDGWKVIDFEGEPARPVAERYQPQPVLRDVAGMLRSFDYAGQQALAALPKAAQVADGPLAESAEQAAARMRRSRRAYAWSVRNRRAFTSGYAAAGGMDPYCQPVALRAFEAEKAVYEAVYEAQHRPDWLPIPMAAIQRLVFGR</sequence>
<evidence type="ECO:0000256" key="13">
    <source>
        <dbReference type="ARBA" id="ARBA00031251"/>
    </source>
</evidence>
<dbReference type="OrthoDB" id="3787729at2"/>
<evidence type="ECO:0000259" key="15">
    <source>
        <dbReference type="Pfam" id="PF18085"/>
    </source>
</evidence>
<dbReference type="Pfam" id="PF18085">
    <property type="entry name" value="Mak_N_cap"/>
    <property type="match status" value="1"/>
</dbReference>
<keyword evidence="12" id="KW-0119">Carbohydrate metabolism</keyword>
<name>A0A540W947_9ACTN</name>
<keyword evidence="7 16" id="KW-0808">Transferase</keyword>
<dbReference type="InterPro" id="IPR040999">
    <property type="entry name" value="Mak_N_cap"/>
</dbReference>
<keyword evidence="17" id="KW-1185">Reference proteome</keyword>
<dbReference type="RefSeq" id="WP_141635446.1">
    <property type="nucleotide sequence ID" value="NZ_VIGB01000003.1"/>
</dbReference>
<evidence type="ECO:0000256" key="10">
    <source>
        <dbReference type="ARBA" id="ARBA00022840"/>
    </source>
</evidence>
<protein>
    <recommendedName>
        <fullName evidence="5">Maltokinase</fullName>
        <ecNumber evidence="4">2.7.1.175</ecNumber>
    </recommendedName>
    <alternativeName>
        <fullName evidence="13">Maltose-1-phosphate synthase</fullName>
    </alternativeName>
</protein>
<keyword evidence="8" id="KW-0547">Nucleotide-binding</keyword>
<reference evidence="16 17" key="1">
    <citation type="submission" date="2019-06" db="EMBL/GenBank/DDBJ databases">
        <title>Description of Kitasatospora acidophila sp. nov. isolated from pine grove soil, and reclassification of Streptomyces novaecaesareae to Kitasatospora novaeceasareae comb. nov.</title>
        <authorList>
            <person name="Kim M.J."/>
        </authorList>
    </citation>
    <scope>NUCLEOTIDE SEQUENCE [LARGE SCALE GENOMIC DNA]</scope>
    <source>
        <strain evidence="16 17">MMS16-CNU292</strain>
    </source>
</reference>
<comment type="similarity">
    <text evidence="2">Belongs to the aminoglycoside phosphotransferase family.</text>
</comment>
<dbReference type="AlphaFoldDB" id="A0A540W947"/>
<dbReference type="GO" id="GO:0005978">
    <property type="term" value="P:glycogen biosynthetic process"/>
    <property type="evidence" value="ECO:0007669"/>
    <property type="project" value="UniProtKB-UniPathway"/>
</dbReference>
<dbReference type="EMBL" id="VIGB01000003">
    <property type="protein sequence ID" value="TQF04894.1"/>
    <property type="molecule type" value="Genomic_DNA"/>
</dbReference>
<dbReference type="Gene3D" id="3.90.1200.10">
    <property type="match status" value="1"/>
</dbReference>
<evidence type="ECO:0000256" key="2">
    <source>
        <dbReference type="ARBA" id="ARBA00006219"/>
    </source>
</evidence>
<evidence type="ECO:0000313" key="17">
    <source>
        <dbReference type="Proteomes" id="UP000319103"/>
    </source>
</evidence>
<evidence type="ECO:0000256" key="4">
    <source>
        <dbReference type="ARBA" id="ARBA00011962"/>
    </source>
</evidence>
<evidence type="ECO:0000256" key="6">
    <source>
        <dbReference type="ARBA" id="ARBA00022600"/>
    </source>
</evidence>
<keyword evidence="9" id="KW-0418">Kinase</keyword>
<evidence type="ECO:0000256" key="9">
    <source>
        <dbReference type="ARBA" id="ARBA00022777"/>
    </source>
</evidence>
<keyword evidence="10" id="KW-0067">ATP-binding</keyword>
<dbReference type="SUPFAM" id="SSF56112">
    <property type="entry name" value="Protein kinase-like (PK-like)"/>
    <property type="match status" value="1"/>
</dbReference>
<dbReference type="GO" id="GO:0016301">
    <property type="term" value="F:kinase activity"/>
    <property type="evidence" value="ECO:0007669"/>
    <property type="project" value="UniProtKB-KW"/>
</dbReference>
<gene>
    <name evidence="16" type="ORF">E6W39_25000</name>
</gene>
<dbReference type="Proteomes" id="UP000319103">
    <property type="component" value="Unassembled WGS sequence"/>
</dbReference>
<comment type="caution">
    <text evidence="16">The sequence shown here is derived from an EMBL/GenBank/DDBJ whole genome shotgun (WGS) entry which is preliminary data.</text>
</comment>
<evidence type="ECO:0000256" key="8">
    <source>
        <dbReference type="ARBA" id="ARBA00022741"/>
    </source>
</evidence>
<proteinExistence type="inferred from homology"/>
<keyword evidence="6" id="KW-0321">Glycogen metabolism</keyword>
<evidence type="ECO:0000256" key="12">
    <source>
        <dbReference type="ARBA" id="ARBA00023277"/>
    </source>
</evidence>
<evidence type="ECO:0000256" key="3">
    <source>
        <dbReference type="ARBA" id="ARBA00011245"/>
    </source>
</evidence>
<comment type="pathway">
    <text evidence="1">Glycan biosynthesis; glycogen biosynthesis.</text>
</comment>
<evidence type="ECO:0000256" key="11">
    <source>
        <dbReference type="ARBA" id="ARBA00023056"/>
    </source>
</evidence>
<feature type="domain" description="Maltokinase N-terminal cap" evidence="15">
    <location>
        <begin position="34"/>
        <end position="126"/>
    </location>
</feature>
<comment type="subunit">
    <text evidence="3">Monomer.</text>
</comment>
<organism evidence="16 17">
    <name type="scientific">Kitasatospora acidiphila</name>
    <dbReference type="NCBI Taxonomy" id="2567942"/>
    <lineage>
        <taxon>Bacteria</taxon>
        <taxon>Bacillati</taxon>
        <taxon>Actinomycetota</taxon>
        <taxon>Actinomycetes</taxon>
        <taxon>Kitasatosporales</taxon>
        <taxon>Streptomycetaceae</taxon>
        <taxon>Kitasatospora</taxon>
    </lineage>
</organism>
<dbReference type="InterPro" id="IPR011009">
    <property type="entry name" value="Kinase-like_dom_sf"/>
</dbReference>
<dbReference type="GO" id="GO:0005524">
    <property type="term" value="F:ATP binding"/>
    <property type="evidence" value="ECO:0007669"/>
    <property type="project" value="UniProtKB-KW"/>
</dbReference>
<dbReference type="EC" id="2.7.1.175" evidence="4"/>